<dbReference type="SMART" id="SM00338">
    <property type="entry name" value="BRLZ"/>
    <property type="match status" value="1"/>
</dbReference>
<dbReference type="Proteomes" id="UP000781932">
    <property type="component" value="Unassembled WGS sequence"/>
</dbReference>
<evidence type="ECO:0000259" key="6">
    <source>
        <dbReference type="PROSITE" id="PS50217"/>
    </source>
</evidence>
<gene>
    <name evidence="7" type="ORF">CkaCkLH20_04204</name>
</gene>
<dbReference type="CDD" id="cd14687">
    <property type="entry name" value="bZIP_ATF2"/>
    <property type="match status" value="1"/>
</dbReference>
<dbReference type="InterPro" id="IPR004827">
    <property type="entry name" value="bZIP"/>
</dbReference>
<evidence type="ECO:0000256" key="3">
    <source>
        <dbReference type="ARBA" id="ARBA00023163"/>
    </source>
</evidence>
<keyword evidence="4" id="KW-0539">Nucleus</keyword>
<dbReference type="GO" id="GO:0005634">
    <property type="term" value="C:nucleus"/>
    <property type="evidence" value="ECO:0007669"/>
    <property type="project" value="UniProtKB-SubCell"/>
</dbReference>
<comment type="subcellular location">
    <subcellularLocation>
        <location evidence="1">Nucleus</location>
    </subcellularLocation>
</comment>
<dbReference type="AlphaFoldDB" id="A0A9P6ICS4"/>
<reference evidence="7" key="1">
    <citation type="submission" date="2020-03" db="EMBL/GenBank/DDBJ databases">
        <authorList>
            <person name="He L."/>
        </authorList>
    </citation>
    <scope>NUCLEOTIDE SEQUENCE</scope>
    <source>
        <strain evidence="7">CkLH20</strain>
    </source>
</reference>
<evidence type="ECO:0000256" key="1">
    <source>
        <dbReference type="ARBA" id="ARBA00004123"/>
    </source>
</evidence>
<accession>A0A9P6ICS4</accession>
<keyword evidence="8" id="KW-1185">Reference proteome</keyword>
<dbReference type="GeneID" id="62159997"/>
<dbReference type="RefSeq" id="XP_038747627.1">
    <property type="nucleotide sequence ID" value="XM_038886923.1"/>
</dbReference>
<dbReference type="InterPro" id="IPR051027">
    <property type="entry name" value="bZIP_transcription_factors"/>
</dbReference>
<dbReference type="PROSITE" id="PS50217">
    <property type="entry name" value="BZIP"/>
    <property type="match status" value="1"/>
</dbReference>
<feature type="domain" description="BZIP" evidence="6">
    <location>
        <begin position="231"/>
        <end position="294"/>
    </location>
</feature>
<feature type="compositionally biased region" description="Low complexity" evidence="5">
    <location>
        <begin position="89"/>
        <end position="107"/>
    </location>
</feature>
<comment type="caution">
    <text evidence="7">The sequence shown here is derived from an EMBL/GenBank/DDBJ whole genome shotgun (WGS) entry which is preliminary data.</text>
</comment>
<organism evidence="7 8">
    <name type="scientific">Colletotrichum karsti</name>
    <dbReference type="NCBI Taxonomy" id="1095194"/>
    <lineage>
        <taxon>Eukaryota</taxon>
        <taxon>Fungi</taxon>
        <taxon>Dikarya</taxon>
        <taxon>Ascomycota</taxon>
        <taxon>Pezizomycotina</taxon>
        <taxon>Sordariomycetes</taxon>
        <taxon>Hypocreomycetidae</taxon>
        <taxon>Glomerellales</taxon>
        <taxon>Glomerellaceae</taxon>
        <taxon>Colletotrichum</taxon>
        <taxon>Colletotrichum boninense species complex</taxon>
    </lineage>
</organism>
<dbReference type="Pfam" id="PF00170">
    <property type="entry name" value="bZIP_1"/>
    <property type="match status" value="1"/>
</dbReference>
<evidence type="ECO:0000256" key="2">
    <source>
        <dbReference type="ARBA" id="ARBA00023015"/>
    </source>
</evidence>
<dbReference type="Gene3D" id="1.20.5.170">
    <property type="match status" value="1"/>
</dbReference>
<feature type="compositionally biased region" description="Polar residues" evidence="5">
    <location>
        <begin position="108"/>
        <end position="133"/>
    </location>
</feature>
<evidence type="ECO:0000256" key="5">
    <source>
        <dbReference type="SAM" id="MobiDB-lite"/>
    </source>
</evidence>
<feature type="region of interest" description="Disordered" evidence="5">
    <location>
        <begin position="87"/>
        <end position="232"/>
    </location>
</feature>
<keyword evidence="3" id="KW-0804">Transcription</keyword>
<reference evidence="7" key="2">
    <citation type="submission" date="2020-11" db="EMBL/GenBank/DDBJ databases">
        <title>Whole genome sequencing of Colletotrichum sp.</title>
        <authorList>
            <person name="Li H."/>
        </authorList>
    </citation>
    <scope>NUCLEOTIDE SEQUENCE</scope>
    <source>
        <strain evidence="7">CkLH20</strain>
    </source>
</reference>
<sequence>MAFGSAGVSTLQSGLPGNALFELLSNPSAQSTGESYAQQEQHQQHGHEDQQANFFFQQQLKNTAENDAGNGSQPTFVAPSALTTAPEAAPSLISSDSRSSISAPSSRGWQDSPVSHTLSSPATSITSPHSSLVSPPVDPRLLIPPQDAKPQTQPAQPHEAVDAIETPKRRRGRPRLSDATNTRDTRVTRVGAVAKEDAPRTKTQQKTAAARRASTASASGADDVKNENTVDDKKSRIRARNREAAYKCRQKKQKGIEELQSQEAVAEDINKTLHSEAAMLRSEILMLKNMVLQHGGCGCSYIEEYISGAAQNLVHTSMAASSAQNAARGVAMNAQPDMNGQEGDTYVDWKMFDMDRKPGTGALDSESGFSGLDDISVTHSTRAASQGVTMA</sequence>
<protein>
    <submittedName>
        <fullName evidence="7">Transcription factor atf21</fullName>
    </submittedName>
</protein>
<feature type="compositionally biased region" description="Low complexity" evidence="5">
    <location>
        <begin position="201"/>
        <end position="219"/>
    </location>
</feature>
<dbReference type="PROSITE" id="PS00036">
    <property type="entry name" value="BZIP_BASIC"/>
    <property type="match status" value="1"/>
</dbReference>
<evidence type="ECO:0000313" key="8">
    <source>
        <dbReference type="Proteomes" id="UP000781932"/>
    </source>
</evidence>
<proteinExistence type="predicted"/>
<dbReference type="GO" id="GO:0003700">
    <property type="term" value="F:DNA-binding transcription factor activity"/>
    <property type="evidence" value="ECO:0007669"/>
    <property type="project" value="InterPro"/>
</dbReference>
<dbReference type="SUPFAM" id="SSF57959">
    <property type="entry name" value="Leucine zipper domain"/>
    <property type="match status" value="1"/>
</dbReference>
<dbReference type="PANTHER" id="PTHR19304">
    <property type="entry name" value="CYCLIC-AMP RESPONSE ELEMENT BINDING PROTEIN"/>
    <property type="match status" value="1"/>
</dbReference>
<evidence type="ECO:0000256" key="4">
    <source>
        <dbReference type="ARBA" id="ARBA00023242"/>
    </source>
</evidence>
<dbReference type="EMBL" id="JAATWM020000011">
    <property type="protein sequence ID" value="KAF9878166.1"/>
    <property type="molecule type" value="Genomic_DNA"/>
</dbReference>
<feature type="compositionally biased region" description="Basic and acidic residues" evidence="5">
    <location>
        <begin position="222"/>
        <end position="232"/>
    </location>
</feature>
<dbReference type="OrthoDB" id="295274at2759"/>
<evidence type="ECO:0000313" key="7">
    <source>
        <dbReference type="EMBL" id="KAF9878166.1"/>
    </source>
</evidence>
<name>A0A9P6ICS4_9PEZI</name>
<dbReference type="InterPro" id="IPR046347">
    <property type="entry name" value="bZIP_sf"/>
</dbReference>
<keyword evidence="2" id="KW-0805">Transcription regulation</keyword>